<evidence type="ECO:0000313" key="19">
    <source>
        <dbReference type="Proteomes" id="UP000183922"/>
    </source>
</evidence>
<dbReference type="InterPro" id="IPR000212">
    <property type="entry name" value="DNA_helicase_UvrD/REP"/>
</dbReference>
<evidence type="ECO:0000256" key="8">
    <source>
        <dbReference type="ARBA" id="ARBA00022840"/>
    </source>
</evidence>
<dbReference type="Gene3D" id="1.10.486.10">
    <property type="entry name" value="PCRA, domain 4"/>
    <property type="match status" value="1"/>
</dbReference>
<keyword evidence="6 15" id="KW-0347">Helicase</keyword>
<evidence type="ECO:0000256" key="10">
    <source>
        <dbReference type="ARBA" id="ARBA00023204"/>
    </source>
</evidence>
<feature type="domain" description="UvrD-like helicase C-terminal" evidence="17">
    <location>
        <begin position="318"/>
        <end position="608"/>
    </location>
</feature>
<comment type="similarity">
    <text evidence="1">Belongs to the helicase family. UvrD subfamily.</text>
</comment>
<evidence type="ECO:0000259" key="17">
    <source>
        <dbReference type="PROSITE" id="PS51217"/>
    </source>
</evidence>
<evidence type="ECO:0000256" key="11">
    <source>
        <dbReference type="ARBA" id="ARBA00023235"/>
    </source>
</evidence>
<dbReference type="InterPro" id="IPR011335">
    <property type="entry name" value="Restrct_endonuc-II-like"/>
</dbReference>
<dbReference type="Proteomes" id="UP000183922">
    <property type="component" value="Unassembled WGS sequence"/>
</dbReference>
<dbReference type="GO" id="GO:0000725">
    <property type="term" value="P:recombinational repair"/>
    <property type="evidence" value="ECO:0007669"/>
    <property type="project" value="TreeGrafter"/>
</dbReference>
<feature type="domain" description="UvrD-like helicase ATP-binding" evidence="16">
    <location>
        <begin position="4"/>
        <end position="317"/>
    </location>
</feature>
<feature type="binding site" evidence="15">
    <location>
        <begin position="25"/>
        <end position="32"/>
    </location>
    <ligand>
        <name>ATP</name>
        <dbReference type="ChEBI" id="CHEBI:30616"/>
    </ligand>
</feature>
<keyword evidence="11" id="KW-0413">Isomerase</keyword>
<comment type="catalytic activity">
    <reaction evidence="14">
        <text>ATP + H2O = ADP + phosphate + H(+)</text>
        <dbReference type="Rhea" id="RHEA:13065"/>
        <dbReference type="ChEBI" id="CHEBI:15377"/>
        <dbReference type="ChEBI" id="CHEBI:15378"/>
        <dbReference type="ChEBI" id="CHEBI:30616"/>
        <dbReference type="ChEBI" id="CHEBI:43474"/>
        <dbReference type="ChEBI" id="CHEBI:456216"/>
        <dbReference type="EC" id="5.6.2.4"/>
    </reaction>
</comment>
<dbReference type="Gene3D" id="3.40.50.300">
    <property type="entry name" value="P-loop containing nucleotide triphosphate hydrolases"/>
    <property type="match status" value="2"/>
</dbReference>
<dbReference type="PANTHER" id="PTHR11070:SF48">
    <property type="entry name" value="ATP-DEPENDENT HELICASE_NUCLEASE SUBUNIT A"/>
    <property type="match status" value="1"/>
</dbReference>
<dbReference type="InterPro" id="IPR038726">
    <property type="entry name" value="PDDEXK_AddAB-type"/>
</dbReference>
<proteinExistence type="inferred from homology"/>
<dbReference type="EC" id="5.6.2.4" evidence="13"/>
<dbReference type="GO" id="GO:0005524">
    <property type="term" value="F:ATP binding"/>
    <property type="evidence" value="ECO:0007669"/>
    <property type="project" value="UniProtKB-UniRule"/>
</dbReference>
<dbReference type="InterPro" id="IPR011604">
    <property type="entry name" value="PDDEXK-like_dom_sf"/>
</dbReference>
<evidence type="ECO:0000256" key="3">
    <source>
        <dbReference type="ARBA" id="ARBA00022741"/>
    </source>
</evidence>
<keyword evidence="5 15" id="KW-0378">Hydrolase</keyword>
<evidence type="ECO:0000256" key="6">
    <source>
        <dbReference type="ARBA" id="ARBA00022806"/>
    </source>
</evidence>
<dbReference type="Gene3D" id="3.90.320.10">
    <property type="match status" value="1"/>
</dbReference>
<gene>
    <name evidence="18" type="ORF">AUK13_02620</name>
</gene>
<dbReference type="EMBL" id="MNYR01000040">
    <property type="protein sequence ID" value="OIP55596.1"/>
    <property type="molecule type" value="Genomic_DNA"/>
</dbReference>
<keyword evidence="10" id="KW-0234">DNA repair</keyword>
<dbReference type="STRING" id="1805236.AUK13_02620"/>
<evidence type="ECO:0000256" key="5">
    <source>
        <dbReference type="ARBA" id="ARBA00022801"/>
    </source>
</evidence>
<dbReference type="InterPro" id="IPR013986">
    <property type="entry name" value="DExx_box_DNA_helicase_dom_sf"/>
</dbReference>
<dbReference type="GO" id="GO:0005829">
    <property type="term" value="C:cytosol"/>
    <property type="evidence" value="ECO:0007669"/>
    <property type="project" value="TreeGrafter"/>
</dbReference>
<keyword evidence="2" id="KW-0540">Nuclease</keyword>
<dbReference type="GO" id="GO:0043138">
    <property type="term" value="F:3'-5' DNA helicase activity"/>
    <property type="evidence" value="ECO:0007669"/>
    <property type="project" value="UniProtKB-EC"/>
</dbReference>
<organism evidence="18 19">
    <name type="scientific">Candidatus Kuenenbacteria bacterium CG2_30_39_24</name>
    <dbReference type="NCBI Taxonomy" id="1805236"/>
    <lineage>
        <taxon>Bacteria</taxon>
        <taxon>Candidatus Kueneniibacteriota</taxon>
    </lineage>
</organism>
<dbReference type="InterPro" id="IPR014017">
    <property type="entry name" value="DNA_helicase_UvrD-like_C"/>
</dbReference>
<keyword evidence="7" id="KW-0269">Exonuclease</keyword>
<evidence type="ECO:0000313" key="18">
    <source>
        <dbReference type="EMBL" id="OIP55596.1"/>
    </source>
</evidence>
<evidence type="ECO:0000256" key="4">
    <source>
        <dbReference type="ARBA" id="ARBA00022763"/>
    </source>
</evidence>
<dbReference type="Pfam" id="PF13361">
    <property type="entry name" value="UvrD_C"/>
    <property type="match status" value="1"/>
</dbReference>
<evidence type="ECO:0000256" key="13">
    <source>
        <dbReference type="ARBA" id="ARBA00034808"/>
    </source>
</evidence>
<evidence type="ECO:0000256" key="7">
    <source>
        <dbReference type="ARBA" id="ARBA00022839"/>
    </source>
</evidence>
<dbReference type="GO" id="GO:0003677">
    <property type="term" value="F:DNA binding"/>
    <property type="evidence" value="ECO:0007669"/>
    <property type="project" value="UniProtKB-KW"/>
</dbReference>
<evidence type="ECO:0000256" key="1">
    <source>
        <dbReference type="ARBA" id="ARBA00009922"/>
    </source>
</evidence>
<dbReference type="CDD" id="cd17932">
    <property type="entry name" value="DEXQc_UvrD"/>
    <property type="match status" value="1"/>
</dbReference>
<comment type="caution">
    <text evidence="18">The sequence shown here is derived from an EMBL/GenBank/DDBJ whole genome shotgun (WGS) entry which is preliminary data.</text>
</comment>
<sequence length="982" mass="113442">MILSDLNEEQQKAVQHGAGPLLIVAGAGTGKTTVITERVAWLIEQGMAQADEILALTFTDKAAGEMEERLDKLLPYGYVDLWVMTFHSFCERMLKNHALDIGVPNDFKLLNQTEQWLLVRENLDKFNLDYYRPLGNPTKFIHALLKHFSRCKDEEIWPADYLEYAAGLKIDLDKMESTGGKGKNKKESEVDESEIKRLEEVANAYHIYQQLLLDNEALDFGDLINYTLKLFKERPNILKFYQHKFKYILVDEFQDTNWAQYELVKLLASPKNNLTVVGDDDQSIFAFRGASMSNILHFKEDYPKSVEVFINKNYRSRQNILDMAYNFIQLNNPERLEVKLGNEKLNKKLASQHKGKGIIEHLHAADEGEEVAAVVNKIIQLKNEDSYASWNDFAILVRANNQAEAFLNGLSYAGVPFNFVAAKGLYAKEVVRDVLAYLKLLDNYHESLALWRILNLDMVKIKVEDLMELTRFAQRKTYSLYEAINQIGTLKNISADTSKKVAYILKKIKEHTALAREKSIKEVVLKFLNDFKYNEYLLAKNDEKSFSYLRSFLKKIEQFEKTNNEKNAANFMQLVELELESGEQGDLPKDVEEGPEAVKVMTVHGAKGLEFNYVFVVNLVDKRFPSIERGELIELPDALVKEIVPQGDIHLQEERRLFYVAMTRAKRGLWFSSAENYGGKTRKKLSRFLYEIGLEKSKIKNQKSKISPKPEIKNFDVKYKLPTVFSYSQLKAFETCPYQYYLAYILKIPVRGKAVFSYGKTMHSALQKFMAMIKQSAGSKQERLFASDNREQLAGSVKNKLPPVEELIHLYKESWIDDWYESKKQKEDYKKQGEKSLRGFYQQIKDKLPEVLALEQGFNFKLDQYTIRGVIDRIDKLGDKVELIDYKTGRAKTEKSIEKDQLLIYQMAAKDVFGFEVENLTYYYLDDNSAVSFLGSERDLAKIKEKILKLIAGILSADWQAVATQHNCQYCDFNEICKYREL</sequence>
<dbReference type="Pfam" id="PF00580">
    <property type="entry name" value="UvrD-helicase"/>
    <property type="match status" value="1"/>
</dbReference>
<dbReference type="AlphaFoldDB" id="A0A1J5F5W0"/>
<reference evidence="18 19" key="1">
    <citation type="journal article" date="2016" name="Environ. Microbiol.">
        <title>Genomic resolution of a cold subsurface aquifer community provides metabolic insights for novel microbes adapted to high CO concentrations.</title>
        <authorList>
            <person name="Probst A.J."/>
            <person name="Castelle C.J."/>
            <person name="Singh A."/>
            <person name="Brown C.T."/>
            <person name="Anantharaman K."/>
            <person name="Sharon I."/>
            <person name="Hug L.A."/>
            <person name="Burstein D."/>
            <person name="Emerson J.B."/>
            <person name="Thomas B.C."/>
            <person name="Banfield J.F."/>
        </authorList>
    </citation>
    <scope>NUCLEOTIDE SEQUENCE [LARGE SCALE GENOMIC DNA]</scope>
    <source>
        <strain evidence="18">CG2_30_39_24</strain>
    </source>
</reference>
<keyword evidence="9" id="KW-0238">DNA-binding</keyword>
<keyword evidence="8 15" id="KW-0067">ATP-binding</keyword>
<evidence type="ECO:0000256" key="15">
    <source>
        <dbReference type="PROSITE-ProRule" id="PRU00560"/>
    </source>
</evidence>
<evidence type="ECO:0000256" key="2">
    <source>
        <dbReference type="ARBA" id="ARBA00022722"/>
    </source>
</evidence>
<dbReference type="Gene3D" id="1.10.10.160">
    <property type="match status" value="1"/>
</dbReference>
<dbReference type="Pfam" id="PF12705">
    <property type="entry name" value="PDDEXK_1"/>
    <property type="match status" value="1"/>
</dbReference>
<dbReference type="InterPro" id="IPR027417">
    <property type="entry name" value="P-loop_NTPase"/>
</dbReference>
<dbReference type="PROSITE" id="PS51198">
    <property type="entry name" value="UVRD_HELICASE_ATP_BIND"/>
    <property type="match status" value="1"/>
</dbReference>
<dbReference type="SUPFAM" id="SSF52540">
    <property type="entry name" value="P-loop containing nucleoside triphosphate hydrolases"/>
    <property type="match status" value="1"/>
</dbReference>
<accession>A0A1J5F5W0</accession>
<keyword evidence="3 15" id="KW-0547">Nucleotide-binding</keyword>
<evidence type="ECO:0000256" key="14">
    <source>
        <dbReference type="ARBA" id="ARBA00048988"/>
    </source>
</evidence>
<comment type="catalytic activity">
    <reaction evidence="12">
        <text>Couples ATP hydrolysis with the unwinding of duplex DNA by translocating in the 3'-5' direction.</text>
        <dbReference type="EC" id="5.6.2.4"/>
    </reaction>
</comment>
<dbReference type="GO" id="GO:0004527">
    <property type="term" value="F:exonuclease activity"/>
    <property type="evidence" value="ECO:0007669"/>
    <property type="project" value="UniProtKB-KW"/>
</dbReference>
<dbReference type="PANTHER" id="PTHR11070">
    <property type="entry name" value="UVRD / RECB / PCRA DNA HELICASE FAMILY MEMBER"/>
    <property type="match status" value="1"/>
</dbReference>
<name>A0A1J5F5W0_9BACT</name>
<keyword evidence="4" id="KW-0227">DNA damage</keyword>
<evidence type="ECO:0000256" key="9">
    <source>
        <dbReference type="ARBA" id="ARBA00023125"/>
    </source>
</evidence>
<evidence type="ECO:0000256" key="12">
    <source>
        <dbReference type="ARBA" id="ARBA00034617"/>
    </source>
</evidence>
<dbReference type="SUPFAM" id="SSF52980">
    <property type="entry name" value="Restriction endonuclease-like"/>
    <property type="match status" value="1"/>
</dbReference>
<evidence type="ECO:0000259" key="16">
    <source>
        <dbReference type="PROSITE" id="PS51198"/>
    </source>
</evidence>
<protein>
    <recommendedName>
        <fullName evidence="13">DNA 3'-5' helicase</fullName>
        <ecNumber evidence="13">5.6.2.4</ecNumber>
    </recommendedName>
</protein>
<dbReference type="PROSITE" id="PS51217">
    <property type="entry name" value="UVRD_HELICASE_CTER"/>
    <property type="match status" value="1"/>
</dbReference>
<dbReference type="GO" id="GO:0033202">
    <property type="term" value="C:DNA helicase complex"/>
    <property type="evidence" value="ECO:0007669"/>
    <property type="project" value="TreeGrafter"/>
</dbReference>
<dbReference type="InterPro" id="IPR014016">
    <property type="entry name" value="UvrD-like_ATP-bd"/>
</dbReference>